<organism evidence="2 3">
    <name type="scientific">Streptomyces davaonensis (strain DSM 101723 / JCM 4913 / KCC S-0913 / 768)</name>
    <dbReference type="NCBI Taxonomy" id="1214101"/>
    <lineage>
        <taxon>Bacteria</taxon>
        <taxon>Bacillati</taxon>
        <taxon>Actinomycetota</taxon>
        <taxon>Actinomycetes</taxon>
        <taxon>Kitasatosporales</taxon>
        <taxon>Streptomycetaceae</taxon>
        <taxon>Streptomyces</taxon>
    </lineage>
</organism>
<evidence type="ECO:0000259" key="1">
    <source>
        <dbReference type="Pfam" id="PF11575"/>
    </source>
</evidence>
<dbReference type="InterPro" id="IPR024726">
    <property type="entry name" value="FhuF_C"/>
</dbReference>
<protein>
    <recommendedName>
        <fullName evidence="1">Ferric siderophore reductase C-terminal domain-containing protein</fullName>
    </recommendedName>
</protein>
<reference evidence="2 3" key="1">
    <citation type="journal article" date="2012" name="J. Bacteriol.">
        <title>Genome sequence of the bacterium Streptomyces davawensis JCM 4913 and heterologous production of the unique antibiotic roseoflavin.</title>
        <authorList>
            <person name="Jankowitsch F."/>
            <person name="Schwarz J."/>
            <person name="Ruckert C."/>
            <person name="Gust B."/>
            <person name="Szczepanowski R."/>
            <person name="Blom J."/>
            <person name="Pelzer S."/>
            <person name="Kalinowski J."/>
            <person name="Mack M."/>
        </authorList>
    </citation>
    <scope>NUCLEOTIDE SEQUENCE [LARGE SCALE GENOMIC DNA]</scope>
    <source>
        <strain evidence="3">DSM 101723 / JCM 4913 / KCC S-0913 / 768</strain>
    </source>
</reference>
<dbReference type="GO" id="GO:0051537">
    <property type="term" value="F:2 iron, 2 sulfur cluster binding"/>
    <property type="evidence" value="ECO:0007669"/>
    <property type="project" value="InterPro"/>
</dbReference>
<dbReference type="KEGG" id="sdv:BN159_2157"/>
<dbReference type="OrthoDB" id="5181364at2"/>
<dbReference type="eggNOG" id="COG4114">
    <property type="taxonomic scope" value="Bacteria"/>
</dbReference>
<dbReference type="PATRIC" id="fig|1214101.3.peg.2190"/>
<keyword evidence="3" id="KW-1185">Reference proteome</keyword>
<dbReference type="Pfam" id="PF11575">
    <property type="entry name" value="FhuF_C"/>
    <property type="match status" value="1"/>
</dbReference>
<dbReference type="STRING" id="1214101.BN159_2157"/>
<name>K4QTK0_STRDJ</name>
<dbReference type="AlphaFoldDB" id="K4QTK0"/>
<evidence type="ECO:0000313" key="2">
    <source>
        <dbReference type="EMBL" id="CCK26536.1"/>
    </source>
</evidence>
<sequence length="282" mass="30708">MPVPRSATTDAYIRLTEVLPSLGVTELGPSDPMPTGSGWVSAADLAAAEAPLDAFLAWDDAQILRDYDQRARPDVTATFGLHRYAWPACLLITVPWFLHRRVPRLPVTHVSYDRTAPGLAIGRLAVRPTAGFACLPGDPAAHLPGARVVPDEEALRTEVRAAVAEHLEPVLAGFGPRMRRRGRALWGMATDEIVESLWYVAHLLGEEERATRELELLLPGSTKPYAGSAAFRVLTGPNGESLPTRDRVSCCMFYTLRPEDTCATCPRTCDAERVTKLLATAS</sequence>
<accession>K4QTK0</accession>
<proteinExistence type="predicted"/>
<evidence type="ECO:0000313" key="3">
    <source>
        <dbReference type="Proteomes" id="UP000008043"/>
    </source>
</evidence>
<dbReference type="Proteomes" id="UP000008043">
    <property type="component" value="Chromosome"/>
</dbReference>
<dbReference type="EMBL" id="HE971709">
    <property type="protein sequence ID" value="CCK26536.1"/>
    <property type="molecule type" value="Genomic_DNA"/>
</dbReference>
<gene>
    <name evidence="2" type="ORF">BN159_2157</name>
</gene>
<dbReference type="HOGENOM" id="CLU_086030_0_0_11"/>
<feature type="domain" description="Ferric siderophore reductase C-terminal" evidence="1">
    <location>
        <begin position="247"/>
        <end position="267"/>
    </location>
</feature>
<dbReference type="RefSeq" id="WP_015656930.1">
    <property type="nucleotide sequence ID" value="NC_020504.1"/>
</dbReference>